<protein>
    <recommendedName>
        <fullName evidence="3">HMG box domain-containing protein</fullName>
    </recommendedName>
</protein>
<dbReference type="GO" id="GO:0005634">
    <property type="term" value="C:nucleus"/>
    <property type="evidence" value="ECO:0007669"/>
    <property type="project" value="UniProtKB-UniRule"/>
</dbReference>
<dbReference type="InterPro" id="IPR036910">
    <property type="entry name" value="HMG_box_dom_sf"/>
</dbReference>
<dbReference type="Proteomes" id="UP000623687">
    <property type="component" value="Unassembled WGS sequence"/>
</dbReference>
<dbReference type="GeneID" id="59381681"/>
<dbReference type="AlphaFoldDB" id="A0A8H6ZMM3"/>
<feature type="DNA-binding region" description="HMG box" evidence="1">
    <location>
        <begin position="31"/>
        <end position="102"/>
    </location>
</feature>
<evidence type="ECO:0000313" key="5">
    <source>
        <dbReference type="Proteomes" id="UP000623687"/>
    </source>
</evidence>
<dbReference type="VEuPathDB" id="FungiDB:PC9H_011863"/>
<dbReference type="PROSITE" id="PS50118">
    <property type="entry name" value="HMG_BOX_2"/>
    <property type="match status" value="1"/>
</dbReference>
<comment type="caution">
    <text evidence="4">The sequence shown here is derived from an EMBL/GenBank/DDBJ whole genome shotgun (WGS) entry which is preliminary data.</text>
</comment>
<proteinExistence type="predicted"/>
<dbReference type="InterPro" id="IPR009071">
    <property type="entry name" value="HMG_box_dom"/>
</dbReference>
<name>A0A8H6ZMM3_PLEOS</name>
<dbReference type="Pfam" id="PF00505">
    <property type="entry name" value="HMG_box"/>
    <property type="match status" value="1"/>
</dbReference>
<feature type="compositionally biased region" description="Basic and acidic residues" evidence="2">
    <location>
        <begin position="57"/>
        <end position="73"/>
    </location>
</feature>
<dbReference type="OrthoDB" id="667577at2759"/>
<evidence type="ECO:0000259" key="3">
    <source>
        <dbReference type="PROSITE" id="PS50118"/>
    </source>
</evidence>
<feature type="compositionally biased region" description="Acidic residues" evidence="2">
    <location>
        <begin position="104"/>
        <end position="114"/>
    </location>
</feature>
<dbReference type="SUPFAM" id="SSF47095">
    <property type="entry name" value="HMG-box"/>
    <property type="match status" value="1"/>
</dbReference>
<gene>
    <name evidence="4" type="ORF">PC9H_011863</name>
</gene>
<feature type="region of interest" description="Disordered" evidence="2">
    <location>
        <begin position="1"/>
        <end position="33"/>
    </location>
</feature>
<feature type="compositionally biased region" description="Low complexity" evidence="2">
    <location>
        <begin position="8"/>
        <end position="23"/>
    </location>
</feature>
<dbReference type="RefSeq" id="XP_036627198.1">
    <property type="nucleotide sequence ID" value="XM_036781343.1"/>
</dbReference>
<sequence>MPKIQVGASKAKSATKATTTKPAKQAKEVKEKREPSAYNIFIKTEMATWRQANPGKKVTEAMKELGAMWRDHPSNPNRGKAPRSKSKAVSAKEKENALPGVLPDSDDTVPSSDD</sequence>
<evidence type="ECO:0000313" key="4">
    <source>
        <dbReference type="EMBL" id="KAF7421340.1"/>
    </source>
</evidence>
<accession>A0A8H6ZMM3</accession>
<feature type="domain" description="HMG box" evidence="3">
    <location>
        <begin position="31"/>
        <end position="102"/>
    </location>
</feature>
<keyword evidence="1" id="KW-0238">DNA-binding</keyword>
<dbReference type="Gene3D" id="1.10.30.10">
    <property type="entry name" value="High mobility group box domain"/>
    <property type="match status" value="1"/>
</dbReference>
<evidence type="ECO:0000256" key="2">
    <source>
        <dbReference type="SAM" id="MobiDB-lite"/>
    </source>
</evidence>
<dbReference type="GO" id="GO:0003677">
    <property type="term" value="F:DNA binding"/>
    <property type="evidence" value="ECO:0007669"/>
    <property type="project" value="UniProtKB-UniRule"/>
</dbReference>
<keyword evidence="1" id="KW-0539">Nucleus</keyword>
<feature type="region of interest" description="Disordered" evidence="2">
    <location>
        <begin position="51"/>
        <end position="114"/>
    </location>
</feature>
<organism evidence="4 5">
    <name type="scientific">Pleurotus ostreatus</name>
    <name type="common">Oyster mushroom</name>
    <name type="synonym">White-rot fungus</name>
    <dbReference type="NCBI Taxonomy" id="5322"/>
    <lineage>
        <taxon>Eukaryota</taxon>
        <taxon>Fungi</taxon>
        <taxon>Dikarya</taxon>
        <taxon>Basidiomycota</taxon>
        <taxon>Agaricomycotina</taxon>
        <taxon>Agaricomycetes</taxon>
        <taxon>Agaricomycetidae</taxon>
        <taxon>Agaricales</taxon>
        <taxon>Pleurotineae</taxon>
        <taxon>Pleurotaceae</taxon>
        <taxon>Pleurotus</taxon>
    </lineage>
</organism>
<dbReference type="CDD" id="cd00084">
    <property type="entry name" value="HMG-box_SF"/>
    <property type="match status" value="1"/>
</dbReference>
<evidence type="ECO:0000256" key="1">
    <source>
        <dbReference type="PROSITE-ProRule" id="PRU00267"/>
    </source>
</evidence>
<dbReference type="EMBL" id="JACETU010000009">
    <property type="protein sequence ID" value="KAF7421340.1"/>
    <property type="molecule type" value="Genomic_DNA"/>
</dbReference>
<reference evidence="4" key="1">
    <citation type="submission" date="2019-07" db="EMBL/GenBank/DDBJ databases">
        <authorList>
            <person name="Palmer J.M."/>
        </authorList>
    </citation>
    <scope>NUCLEOTIDE SEQUENCE</scope>
    <source>
        <strain evidence="4">PC9</strain>
    </source>
</reference>
<keyword evidence="5" id="KW-1185">Reference proteome</keyword>